<name>A0A1Y2G7G4_9FUNG</name>
<organism evidence="2 3">
    <name type="scientific">Lobosporangium transversale</name>
    <dbReference type="NCBI Taxonomy" id="64571"/>
    <lineage>
        <taxon>Eukaryota</taxon>
        <taxon>Fungi</taxon>
        <taxon>Fungi incertae sedis</taxon>
        <taxon>Mucoromycota</taxon>
        <taxon>Mortierellomycotina</taxon>
        <taxon>Mortierellomycetes</taxon>
        <taxon>Mortierellales</taxon>
        <taxon>Mortierellaceae</taxon>
        <taxon>Lobosporangium</taxon>
    </lineage>
</organism>
<dbReference type="InParanoid" id="A0A1Y2G7G4"/>
<evidence type="ECO:0000313" key="2">
    <source>
        <dbReference type="EMBL" id="ORY93671.1"/>
    </source>
</evidence>
<feature type="chain" id="PRO_5012937608" evidence="1">
    <location>
        <begin position="20"/>
        <end position="143"/>
    </location>
</feature>
<dbReference type="AlphaFoldDB" id="A0A1Y2G7G4"/>
<evidence type="ECO:0000313" key="3">
    <source>
        <dbReference type="Proteomes" id="UP000193648"/>
    </source>
</evidence>
<dbReference type="EMBL" id="MCFF01000095">
    <property type="protein sequence ID" value="ORY93671.1"/>
    <property type="molecule type" value="Genomic_DNA"/>
</dbReference>
<evidence type="ECO:0000256" key="1">
    <source>
        <dbReference type="SAM" id="SignalP"/>
    </source>
</evidence>
<reference evidence="2 3" key="1">
    <citation type="submission" date="2016-07" db="EMBL/GenBank/DDBJ databases">
        <title>Pervasive Adenine N6-methylation of Active Genes in Fungi.</title>
        <authorList>
            <consortium name="DOE Joint Genome Institute"/>
            <person name="Mondo S.J."/>
            <person name="Dannebaum R.O."/>
            <person name="Kuo R.C."/>
            <person name="Labutti K."/>
            <person name="Haridas S."/>
            <person name="Kuo A."/>
            <person name="Salamov A."/>
            <person name="Ahrendt S.R."/>
            <person name="Lipzen A."/>
            <person name="Sullivan W."/>
            <person name="Andreopoulos W.B."/>
            <person name="Clum A."/>
            <person name="Lindquist E."/>
            <person name="Daum C."/>
            <person name="Ramamoorthy G.K."/>
            <person name="Gryganskyi A."/>
            <person name="Culley D."/>
            <person name="Magnuson J.K."/>
            <person name="James T.Y."/>
            <person name="O'Malley M.A."/>
            <person name="Stajich J.E."/>
            <person name="Spatafora J.W."/>
            <person name="Visel A."/>
            <person name="Grigoriev I.V."/>
        </authorList>
    </citation>
    <scope>NUCLEOTIDE SEQUENCE [LARGE SCALE GENOMIC DNA]</scope>
    <source>
        <strain evidence="2 3">NRRL 3116</strain>
    </source>
</reference>
<keyword evidence="3" id="KW-1185">Reference proteome</keyword>
<protein>
    <submittedName>
        <fullName evidence="2">Uncharacterized protein</fullName>
    </submittedName>
</protein>
<dbReference type="RefSeq" id="XP_021875166.1">
    <property type="nucleotide sequence ID" value="XM_022026173.1"/>
</dbReference>
<feature type="signal peptide" evidence="1">
    <location>
        <begin position="1"/>
        <end position="19"/>
    </location>
</feature>
<accession>A0A1Y2G7G4</accession>
<sequence>MKIACTLLVALLALNSVFASHWACYSRRSISFGWTIDAVLADPNGIILAQSGFHNENADVYTKKNSRGRMDIRKGLGSWSCATDGVDHGSFKPDEIVPLPGTADKSAFGCYDLGGTDYCKQYDYIRKMCYEWLYQVQEGKLKV</sequence>
<comment type="caution">
    <text evidence="2">The sequence shown here is derived from an EMBL/GenBank/DDBJ whole genome shotgun (WGS) entry which is preliminary data.</text>
</comment>
<proteinExistence type="predicted"/>
<dbReference type="GeneID" id="33568016"/>
<gene>
    <name evidence="2" type="ORF">BCR41DRAFT_365665</name>
</gene>
<dbReference type="Proteomes" id="UP000193648">
    <property type="component" value="Unassembled WGS sequence"/>
</dbReference>
<keyword evidence="1" id="KW-0732">Signal</keyword>